<gene>
    <name evidence="2" type="ORF">WICPIJ_000183</name>
</gene>
<protein>
    <submittedName>
        <fullName evidence="2">Uncharacterized protein</fullName>
    </submittedName>
</protein>
<evidence type="ECO:0000256" key="1">
    <source>
        <dbReference type="SAM" id="MobiDB-lite"/>
    </source>
</evidence>
<feature type="compositionally biased region" description="Acidic residues" evidence="1">
    <location>
        <begin position="9"/>
        <end position="27"/>
    </location>
</feature>
<name>A0A9P8QD96_WICPI</name>
<dbReference type="Proteomes" id="UP000774326">
    <property type="component" value="Unassembled WGS sequence"/>
</dbReference>
<dbReference type="EMBL" id="JAEUBG010000133">
    <property type="protein sequence ID" value="KAH3688823.1"/>
    <property type="molecule type" value="Genomic_DNA"/>
</dbReference>
<feature type="region of interest" description="Disordered" evidence="1">
    <location>
        <begin position="1"/>
        <end position="28"/>
    </location>
</feature>
<reference evidence="2" key="2">
    <citation type="submission" date="2021-01" db="EMBL/GenBank/DDBJ databases">
        <authorList>
            <person name="Schikora-Tamarit M.A."/>
        </authorList>
    </citation>
    <scope>NUCLEOTIDE SEQUENCE</scope>
    <source>
        <strain evidence="2">CBS2887</strain>
    </source>
</reference>
<evidence type="ECO:0000313" key="2">
    <source>
        <dbReference type="EMBL" id="KAH3688823.1"/>
    </source>
</evidence>
<accession>A0A9P8QD96</accession>
<sequence length="71" mass="7740">MDGAKAGEPDNEGNDICEEAVEEDELSDGNSTVPIALFKVLLVDEEEFESLTLPFEAFIESKTIFLNSLSS</sequence>
<proteinExistence type="predicted"/>
<dbReference type="AlphaFoldDB" id="A0A9P8QD96"/>
<evidence type="ECO:0000313" key="3">
    <source>
        <dbReference type="Proteomes" id="UP000774326"/>
    </source>
</evidence>
<comment type="caution">
    <text evidence="2">The sequence shown here is derived from an EMBL/GenBank/DDBJ whole genome shotgun (WGS) entry which is preliminary data.</text>
</comment>
<organism evidence="2 3">
    <name type="scientific">Wickerhamomyces pijperi</name>
    <name type="common">Yeast</name>
    <name type="synonym">Pichia pijperi</name>
    <dbReference type="NCBI Taxonomy" id="599730"/>
    <lineage>
        <taxon>Eukaryota</taxon>
        <taxon>Fungi</taxon>
        <taxon>Dikarya</taxon>
        <taxon>Ascomycota</taxon>
        <taxon>Saccharomycotina</taxon>
        <taxon>Saccharomycetes</taxon>
        <taxon>Phaffomycetales</taxon>
        <taxon>Wickerhamomycetaceae</taxon>
        <taxon>Wickerhamomyces</taxon>
    </lineage>
</organism>
<keyword evidence="3" id="KW-1185">Reference proteome</keyword>
<reference evidence="2" key="1">
    <citation type="journal article" date="2021" name="Open Biol.">
        <title>Shared evolutionary footprints suggest mitochondrial oxidative damage underlies multiple complex I losses in fungi.</title>
        <authorList>
            <person name="Schikora-Tamarit M.A."/>
            <person name="Marcet-Houben M."/>
            <person name="Nosek J."/>
            <person name="Gabaldon T."/>
        </authorList>
    </citation>
    <scope>NUCLEOTIDE SEQUENCE</scope>
    <source>
        <strain evidence="2">CBS2887</strain>
    </source>
</reference>